<feature type="domain" description="SWIRM" evidence="7">
    <location>
        <begin position="406"/>
        <end position="504"/>
    </location>
</feature>
<evidence type="ECO:0000256" key="5">
    <source>
        <dbReference type="SAM" id="Coils"/>
    </source>
</evidence>
<evidence type="ECO:0000256" key="6">
    <source>
        <dbReference type="SAM" id="MobiDB-lite"/>
    </source>
</evidence>
<feature type="region of interest" description="Disordered" evidence="6">
    <location>
        <begin position="829"/>
        <end position="855"/>
    </location>
</feature>
<dbReference type="PANTHER" id="PTHR12802">
    <property type="entry name" value="SWI/SNF COMPLEX-RELATED"/>
    <property type="match status" value="1"/>
</dbReference>
<dbReference type="InterPro" id="IPR009057">
    <property type="entry name" value="Homeodomain-like_sf"/>
</dbReference>
<dbReference type="PROSITE" id="PS51293">
    <property type="entry name" value="SANT"/>
    <property type="match status" value="1"/>
</dbReference>
<keyword evidence="5" id="KW-0175">Coiled coil</keyword>
<dbReference type="SMART" id="SM00717">
    <property type="entry name" value="SANT"/>
    <property type="match status" value="1"/>
</dbReference>
<dbReference type="STRING" id="307507.A0A2V0P0G6"/>
<keyword evidence="1" id="KW-0805">Transcription regulation</keyword>
<evidence type="ECO:0000259" key="8">
    <source>
        <dbReference type="PROSITE" id="PS51293"/>
    </source>
</evidence>
<dbReference type="InterPro" id="IPR036388">
    <property type="entry name" value="WH-like_DNA-bd_sf"/>
</dbReference>
<dbReference type="SUPFAM" id="SSF46689">
    <property type="entry name" value="Homeodomain-like"/>
    <property type="match status" value="2"/>
</dbReference>
<dbReference type="Gene3D" id="3.40.50.10190">
    <property type="entry name" value="BRCT domain"/>
    <property type="match status" value="1"/>
</dbReference>
<accession>A0A2V0P0G6</accession>
<dbReference type="InterPro" id="IPR017884">
    <property type="entry name" value="SANT_dom"/>
</dbReference>
<keyword evidence="11" id="KW-1185">Reference proteome</keyword>
<dbReference type="PROSITE" id="PS50934">
    <property type="entry name" value="SWIRM"/>
    <property type="match status" value="1"/>
</dbReference>
<evidence type="ECO:0000259" key="7">
    <source>
        <dbReference type="PROSITE" id="PS50934"/>
    </source>
</evidence>
<dbReference type="SUPFAM" id="SSF52113">
    <property type="entry name" value="BRCT domain"/>
    <property type="match status" value="1"/>
</dbReference>
<feature type="domain" description="SANT" evidence="8">
    <location>
        <begin position="658"/>
        <end position="709"/>
    </location>
</feature>
<feature type="domain" description="Chromo" evidence="9">
    <location>
        <begin position="1"/>
        <end position="282"/>
    </location>
</feature>
<proteinExistence type="predicted"/>
<dbReference type="OrthoDB" id="118550at2759"/>
<dbReference type="Pfam" id="PF16495">
    <property type="entry name" value="SWIRM-assoc_1"/>
    <property type="match status" value="1"/>
</dbReference>
<reference evidence="10 11" key="1">
    <citation type="journal article" date="2018" name="Sci. Rep.">
        <title>Raphidocelis subcapitata (=Pseudokirchneriella subcapitata) provides an insight into genome evolution and environmental adaptations in the Sphaeropleales.</title>
        <authorList>
            <person name="Suzuki S."/>
            <person name="Yamaguchi H."/>
            <person name="Nakajima N."/>
            <person name="Kawachi M."/>
        </authorList>
    </citation>
    <scope>NUCLEOTIDE SEQUENCE [LARGE SCALE GENOMIC DNA]</scope>
    <source>
        <strain evidence="10 11">NIES-35</strain>
    </source>
</reference>
<evidence type="ECO:0000256" key="4">
    <source>
        <dbReference type="ARBA" id="ARBA00023242"/>
    </source>
</evidence>
<feature type="compositionally biased region" description="Low complexity" evidence="6">
    <location>
        <begin position="379"/>
        <end position="392"/>
    </location>
</feature>
<comment type="caution">
    <text evidence="10">The sequence shown here is derived from an EMBL/GenBank/DDBJ whole genome shotgun (WGS) entry which is preliminary data.</text>
</comment>
<evidence type="ECO:0000256" key="3">
    <source>
        <dbReference type="ARBA" id="ARBA00023163"/>
    </source>
</evidence>
<dbReference type="FunFam" id="1.10.10.60:FF:000014">
    <property type="entry name" value="SWI/SNF complex subunit SMARCC2 isoform C"/>
    <property type="match status" value="1"/>
</dbReference>
<feature type="region of interest" description="Disordered" evidence="6">
    <location>
        <begin position="365"/>
        <end position="396"/>
    </location>
</feature>
<sequence length="938" mass="98545">MAAVAKKSGRVNPKEYQADFFCKQLGPLVAHLNAQIPDQKHEARSLGQMVAQMLQFQEDALGVDSLPPRDFPKLPLALFEDAAPGGGLSIVAARLAAIRRSTPNFKGFEWSNPGQRRFNLEALAYVRADLLRAGLLKVPVVAVDATCGAEKDRAAEAARKLGATVVENPADPSVTHVLYPNGALCIAEDDPASQMRTLQTSGQRARVHWRFLPPSYAEWVALRSAPTLGAERSEPPGGRLPWRVTLRWVLDSEKYNEWMHPQDYEADQQKAATVAEAEAAAVLGVVGDAAGSKRAAAALAAAQAAGLTGKRGRGDAEVVAADPGEEVAPSVRKRRVLNPHRAAVEGGATAENISQGQLDPTAAVAVLDPPPQGERQPEEQQQQQRQAAAADGGLDDGGAPVRGHRYLVPMHASWFGFFGIHSHERRALPELLNGSITGFNVSTYLALRNGLVALYRRQPERRLTVEDACAALRQYNPAILQRVHTFLEGWGIINWLAAAQPQLPAAAALPAGTRLAPSTAGARARLPPGVTLSGRSSALQARTQKGGSAAALLQLRTPTTAEGVAAACGGGTLPMTGRDSRAGRLEPITSLAGDRRFFCAAMPWVDCTALRYHCTKTPGVDLCPQAYAEGRFPPGTAASDFVRLEGGADASAPDTVGVSAGKWTPQETLLLLEGLEAYGDKWALVSEHVRTHPIVECIAHFLQLPIEDDFLDELEARARGSGGSAGAAGGTTQPAQAAAAEGAGAGAAAIGRVPLEGIEAAPTNPVVSSVALMSVLLAPRIGAEAAAVALEALASDDPVALAAAIEAARRGRASPRAANGADAAAAMEVDGDEGGAGSGEQQTTPDPARPVTSAQTSAAAIAALAAGAARAKLMADEQTAEMERLTRRVVRAQLARVGIKLKFLERVDQVLEVECAKQKETLQSMVEEKAAADVRRRK</sequence>
<dbReference type="InterPro" id="IPR032451">
    <property type="entry name" value="SMARCC_C"/>
</dbReference>
<dbReference type="InterPro" id="IPR007526">
    <property type="entry name" value="SWIRM"/>
</dbReference>
<feature type="coiled-coil region" evidence="5">
    <location>
        <begin position="868"/>
        <end position="895"/>
    </location>
</feature>
<evidence type="ECO:0000259" key="9">
    <source>
        <dbReference type="PROSITE" id="PS52032"/>
    </source>
</evidence>
<dbReference type="AlphaFoldDB" id="A0A2V0P0G6"/>
<evidence type="ECO:0000313" key="11">
    <source>
        <dbReference type="Proteomes" id="UP000247498"/>
    </source>
</evidence>
<dbReference type="EMBL" id="BDRX01000019">
    <property type="protein sequence ID" value="GBF90677.1"/>
    <property type="molecule type" value="Genomic_DNA"/>
</dbReference>
<evidence type="ECO:0000256" key="2">
    <source>
        <dbReference type="ARBA" id="ARBA00023125"/>
    </source>
</evidence>
<dbReference type="FunCoup" id="A0A2V0P0G6">
    <property type="interactions" value="1919"/>
</dbReference>
<dbReference type="Gene3D" id="1.10.10.10">
    <property type="entry name" value="Winged helix-like DNA-binding domain superfamily/Winged helix DNA-binding domain"/>
    <property type="match status" value="1"/>
</dbReference>
<dbReference type="PANTHER" id="PTHR12802:SF41">
    <property type="entry name" value="BRAHMA ASSOCIATED PROTEIN 155 KDA"/>
    <property type="match status" value="1"/>
</dbReference>
<dbReference type="InterPro" id="IPR032450">
    <property type="entry name" value="SMARCC_N"/>
</dbReference>
<gene>
    <name evidence="10" type="ORF">Rsub_02976</name>
</gene>
<evidence type="ECO:0000256" key="1">
    <source>
        <dbReference type="ARBA" id="ARBA00023015"/>
    </source>
</evidence>
<dbReference type="InterPro" id="IPR049898">
    <property type="entry name" value="MARR_BRCT_CHROMO"/>
</dbReference>
<dbReference type="Gene3D" id="1.10.10.60">
    <property type="entry name" value="Homeodomain-like"/>
    <property type="match status" value="1"/>
</dbReference>
<dbReference type="Pfam" id="PF04433">
    <property type="entry name" value="SWIRM"/>
    <property type="match status" value="1"/>
</dbReference>
<organism evidence="10 11">
    <name type="scientific">Raphidocelis subcapitata</name>
    <dbReference type="NCBI Taxonomy" id="307507"/>
    <lineage>
        <taxon>Eukaryota</taxon>
        <taxon>Viridiplantae</taxon>
        <taxon>Chlorophyta</taxon>
        <taxon>core chlorophytes</taxon>
        <taxon>Chlorophyceae</taxon>
        <taxon>CS clade</taxon>
        <taxon>Sphaeropleales</taxon>
        <taxon>Selenastraceae</taxon>
        <taxon>Raphidocelis</taxon>
    </lineage>
</organism>
<protein>
    <submittedName>
        <fullName evidence="10">Uncharacterized protein</fullName>
    </submittedName>
</protein>
<dbReference type="InParanoid" id="A0A2V0P0G6"/>
<dbReference type="PROSITE" id="PS52032">
    <property type="entry name" value="MARR_BRCT_CHROMO"/>
    <property type="match status" value="1"/>
</dbReference>
<dbReference type="GO" id="GO:0005634">
    <property type="term" value="C:nucleus"/>
    <property type="evidence" value="ECO:0007669"/>
    <property type="project" value="UniProtKB-ARBA"/>
</dbReference>
<evidence type="ECO:0000313" key="10">
    <source>
        <dbReference type="EMBL" id="GBF90677.1"/>
    </source>
</evidence>
<name>A0A2V0P0G6_9CHLO</name>
<dbReference type="Proteomes" id="UP000247498">
    <property type="component" value="Unassembled WGS sequence"/>
</dbReference>
<dbReference type="Pfam" id="PF00249">
    <property type="entry name" value="Myb_DNA-binding"/>
    <property type="match status" value="1"/>
</dbReference>
<dbReference type="GO" id="GO:0003677">
    <property type="term" value="F:DNA binding"/>
    <property type="evidence" value="ECO:0007669"/>
    <property type="project" value="UniProtKB-KW"/>
</dbReference>
<keyword evidence="3" id="KW-0804">Transcription</keyword>
<dbReference type="Pfam" id="PF16496">
    <property type="entry name" value="SWIRM-assoc_2"/>
    <property type="match status" value="1"/>
</dbReference>
<keyword evidence="2" id="KW-0238">DNA-binding</keyword>
<keyword evidence="4" id="KW-0539">Nucleus</keyword>
<dbReference type="InterPro" id="IPR036420">
    <property type="entry name" value="BRCT_dom_sf"/>
</dbReference>
<dbReference type="InterPro" id="IPR001005">
    <property type="entry name" value="SANT/Myb"/>
</dbReference>